<evidence type="ECO:0000313" key="4">
    <source>
        <dbReference type="Proteomes" id="UP000002334"/>
    </source>
</evidence>
<evidence type="ECO:0000259" key="2">
    <source>
        <dbReference type="Pfam" id="PF00196"/>
    </source>
</evidence>
<dbReference type="STRING" id="572265.HDEF_1132"/>
<dbReference type="RefSeq" id="WP_015873596.1">
    <property type="nucleotide sequence ID" value="NC_012751.1"/>
</dbReference>
<dbReference type="InterPro" id="IPR036388">
    <property type="entry name" value="WH-like_DNA-bd_sf"/>
</dbReference>
<dbReference type="AlphaFoldDB" id="C4K5F8"/>
<keyword evidence="1" id="KW-0238">DNA-binding</keyword>
<name>C4K5F8_HAMD5</name>
<sequence length="225" mass="25681">MHSNPKKICPQIIYYLNPHPHPQHIRDKASRYLYMNHAMAELLNVPTGVPVEGQGLSEIKPDISELFEGIKKQEERVIQKETAVSLLITGHFGKKTVFNPTLLIFILSVIKKVNLSGAQARQCQFFSALDYIQGKSPKTLTPSLSNTILTQRELQISFYYYQGVSQKEVAKCLHLSHRTIDNKLRGIDEKIGVHHQDKFKKYIEEIGLNQFIPHHLLASSIQLID</sequence>
<dbReference type="SUPFAM" id="SSF46894">
    <property type="entry name" value="C-terminal effector domain of the bipartite response regulators"/>
    <property type="match status" value="1"/>
</dbReference>
<evidence type="ECO:0000313" key="3">
    <source>
        <dbReference type="EMBL" id="ACQ67801.1"/>
    </source>
</evidence>
<dbReference type="Gene3D" id="1.10.10.10">
    <property type="entry name" value="Winged helix-like DNA-binding domain superfamily/Winged helix DNA-binding domain"/>
    <property type="match status" value="1"/>
</dbReference>
<dbReference type="GeneID" id="66260866"/>
<organism evidence="3 4">
    <name type="scientific">Hamiltonella defensa subsp. Acyrthosiphon pisum (strain 5AT)</name>
    <dbReference type="NCBI Taxonomy" id="572265"/>
    <lineage>
        <taxon>Bacteria</taxon>
        <taxon>Pseudomonadati</taxon>
        <taxon>Pseudomonadota</taxon>
        <taxon>Gammaproteobacteria</taxon>
        <taxon>Enterobacterales</taxon>
        <taxon>Enterobacteriaceae</taxon>
        <taxon>aphid secondary symbionts</taxon>
        <taxon>Candidatus Williamhamiltonella</taxon>
    </lineage>
</organism>
<dbReference type="InterPro" id="IPR016032">
    <property type="entry name" value="Sig_transdc_resp-reg_C-effctor"/>
</dbReference>
<dbReference type="eggNOG" id="COG2197">
    <property type="taxonomic scope" value="Bacteria"/>
</dbReference>
<protein>
    <submittedName>
        <fullName evidence="3">Transcriptional regulator, GerE domain protein</fullName>
    </submittedName>
</protein>
<feature type="domain" description="HTH luxR-type" evidence="2">
    <location>
        <begin position="148"/>
        <end position="196"/>
    </location>
</feature>
<dbReference type="Proteomes" id="UP000002334">
    <property type="component" value="Chromosome"/>
</dbReference>
<gene>
    <name evidence="3" type="ordered locus">HDEF_1132</name>
</gene>
<accession>C4K5F8</accession>
<dbReference type="KEGG" id="hde:HDEF_1132"/>
<keyword evidence="4" id="KW-1185">Reference proteome</keyword>
<reference evidence="3 4" key="1">
    <citation type="journal article" date="2009" name="Proc. Natl. Acad. Sci. U.S.A.">
        <title>Hamiltonella defensa, genome evolution of protective bacterial endosymbiont from pathogenic ancestors.</title>
        <authorList>
            <person name="Degnan P.H."/>
            <person name="Yu Y."/>
            <person name="Sisneros N."/>
            <person name="Wing R.A."/>
            <person name="Moran N.A."/>
        </authorList>
    </citation>
    <scope>NUCLEOTIDE SEQUENCE [LARGE SCALE GENOMIC DNA]</scope>
    <source>
        <strain evidence="4">5AT</strain>
    </source>
</reference>
<dbReference type="EMBL" id="CP001277">
    <property type="protein sequence ID" value="ACQ67801.1"/>
    <property type="molecule type" value="Genomic_DNA"/>
</dbReference>
<dbReference type="Pfam" id="PF00196">
    <property type="entry name" value="GerE"/>
    <property type="match status" value="1"/>
</dbReference>
<dbReference type="InterPro" id="IPR000792">
    <property type="entry name" value="Tscrpt_reg_LuxR_C"/>
</dbReference>
<proteinExistence type="predicted"/>
<dbReference type="GO" id="GO:0003677">
    <property type="term" value="F:DNA binding"/>
    <property type="evidence" value="ECO:0007669"/>
    <property type="project" value="UniProtKB-KW"/>
</dbReference>
<dbReference type="PRINTS" id="PR00038">
    <property type="entry name" value="HTHLUXR"/>
</dbReference>
<dbReference type="HOGENOM" id="CLU_075576_1_0_6"/>
<evidence type="ECO:0000256" key="1">
    <source>
        <dbReference type="ARBA" id="ARBA00023125"/>
    </source>
</evidence>
<dbReference type="GO" id="GO:0006355">
    <property type="term" value="P:regulation of DNA-templated transcription"/>
    <property type="evidence" value="ECO:0007669"/>
    <property type="project" value="InterPro"/>
</dbReference>